<evidence type="ECO:0000256" key="1">
    <source>
        <dbReference type="SAM" id="MobiDB-lite"/>
    </source>
</evidence>
<protein>
    <submittedName>
        <fullName evidence="2">Uncharacterized protein</fullName>
    </submittedName>
</protein>
<dbReference type="EMBL" id="WIXE01011197">
    <property type="protein sequence ID" value="KAK5976953.1"/>
    <property type="molecule type" value="Genomic_DNA"/>
</dbReference>
<accession>A0AAN8IN71</accession>
<comment type="caution">
    <text evidence="2">The sequence shown here is derived from an EMBL/GenBank/DDBJ whole genome shotgun (WGS) entry which is preliminary data.</text>
</comment>
<feature type="region of interest" description="Disordered" evidence="1">
    <location>
        <begin position="59"/>
        <end position="151"/>
    </location>
</feature>
<feature type="region of interest" description="Disordered" evidence="1">
    <location>
        <begin position="169"/>
        <end position="274"/>
    </location>
</feature>
<sequence length="274" mass="29787">MWFLVFVAVVGSKVAMGVVLLKKGGLRFYVQEMGTQRYQCSYGEDLQPLSSFFQATPANHFNRENDHSGRGGYTPMRSPSQYEDGTCRTPRQDDDEEEDLPAYQRGRKNLENDAKQPLPRTGDKSGDCSLNRPSSRSCSDQENIAPSTNHGIFPMNGWMPNPVSGIPSFGAPPLVPPPPQPPQLSGTIPPPPPPPPLPNEHSPSNRATKAGKSSGVESTKNNTAPAAPKPPERVGGSKFLESVPPVPKANTSTTAKRPYQRKRRLSRANGDDSD</sequence>
<dbReference type="Proteomes" id="UP001331761">
    <property type="component" value="Unassembled WGS sequence"/>
</dbReference>
<reference evidence="2 3" key="1">
    <citation type="submission" date="2019-10" db="EMBL/GenBank/DDBJ databases">
        <title>Assembly and Annotation for the nematode Trichostrongylus colubriformis.</title>
        <authorList>
            <person name="Martin J."/>
        </authorList>
    </citation>
    <scope>NUCLEOTIDE SEQUENCE [LARGE SCALE GENOMIC DNA]</scope>
    <source>
        <strain evidence="2">G859</strain>
        <tissue evidence="2">Whole worm</tissue>
    </source>
</reference>
<gene>
    <name evidence="2" type="ORF">GCK32_005383</name>
</gene>
<feature type="compositionally biased region" description="Pro residues" evidence="1">
    <location>
        <begin position="173"/>
        <end position="198"/>
    </location>
</feature>
<feature type="compositionally biased region" description="Polar residues" evidence="1">
    <location>
        <begin position="131"/>
        <end position="150"/>
    </location>
</feature>
<proteinExistence type="predicted"/>
<name>A0AAN8IN71_TRICO</name>
<evidence type="ECO:0000313" key="3">
    <source>
        <dbReference type="Proteomes" id="UP001331761"/>
    </source>
</evidence>
<evidence type="ECO:0000313" key="2">
    <source>
        <dbReference type="EMBL" id="KAK5976953.1"/>
    </source>
</evidence>
<organism evidence="2 3">
    <name type="scientific">Trichostrongylus colubriformis</name>
    <name type="common">Black scour worm</name>
    <dbReference type="NCBI Taxonomy" id="6319"/>
    <lineage>
        <taxon>Eukaryota</taxon>
        <taxon>Metazoa</taxon>
        <taxon>Ecdysozoa</taxon>
        <taxon>Nematoda</taxon>
        <taxon>Chromadorea</taxon>
        <taxon>Rhabditida</taxon>
        <taxon>Rhabditina</taxon>
        <taxon>Rhabditomorpha</taxon>
        <taxon>Strongyloidea</taxon>
        <taxon>Trichostrongylidae</taxon>
        <taxon>Trichostrongylus</taxon>
    </lineage>
</organism>
<dbReference type="AlphaFoldDB" id="A0AAN8IN71"/>
<keyword evidence="3" id="KW-1185">Reference proteome</keyword>